<proteinExistence type="predicted"/>
<dbReference type="AlphaFoldDB" id="A0AAD6ZHR5"/>
<feature type="compositionally biased region" description="Polar residues" evidence="1">
    <location>
        <begin position="1005"/>
        <end position="1021"/>
    </location>
</feature>
<dbReference type="EMBL" id="JARIHO010000046">
    <property type="protein sequence ID" value="KAJ7323509.1"/>
    <property type="molecule type" value="Genomic_DNA"/>
</dbReference>
<dbReference type="Proteomes" id="UP001218218">
    <property type="component" value="Unassembled WGS sequence"/>
</dbReference>
<gene>
    <name evidence="2" type="ORF">DFH08DRAFT_817538</name>
</gene>
<feature type="region of interest" description="Disordered" evidence="1">
    <location>
        <begin position="905"/>
        <end position="937"/>
    </location>
</feature>
<comment type="caution">
    <text evidence="2">The sequence shown here is derived from an EMBL/GenBank/DDBJ whole genome shotgun (WGS) entry which is preliminary data.</text>
</comment>
<feature type="compositionally biased region" description="Polar residues" evidence="1">
    <location>
        <begin position="477"/>
        <end position="494"/>
    </location>
</feature>
<sequence length="1021" mass="111342">MYIHAVSIYLCRQQKAKTGTSGVGLVSTGDAEDLDTEVAVGVPANAEAKGNSGFEIRKEFLTPSAGPSPPITAAAQYTTGGGHDGQYSYPTEYTPLWLSQRKRTSEAWEGQVGSDPTRPTRHRGGAVTFCLDSAKAPNLTVHWRALQFTIFSLSFVPWIIPSNKLYHLLRIRYSPATPVLEMRRSSRRTSCSRGDNNPGFSRQDCSCITCHKSHHHTEPYVHSDACHLLVRLNCRRFGHPIPDESAHALLRFAPKSPDKPANAGPFSCPATGCSNQQSNPRQGSQKCIEYKCKTCCVTAAGSAARSGRYRDLCKTHGTLPVQGIPIAAPTVPAHPAQAVYGPPSPPPTQPSLSRSQGQHGGPSNLSQSNRMGRALGLINTKLITPVPITKGERPLQLQINVDSHQTRLLNHPALMNGLQIDQSSWFDLYVSTYFLLNKHTPTRIRLQPGLLVEFTLVDCPGINEFIGKQSRKRTGTALVSPSKAAQTGTSSTPGHHQEIIEIPDSPPPTFPPGIPLMPSSSRVPVLFQVQSQQATLPHHQSPLHITSTEKKFPDAFYACEHEAAWKAYNELRDSTPGKTSILSAFPTLFPGTKYSYTTVTLWRNTFINVPPHVKAHFVAFGRTDAGSWKAFLHGLREVEAGRPLVSINTNAALTPTPIASLPSAPPTKAVKAEPVPEQPLIPNLIARHANSPNPTPAPANPAILPEYGLCDFCDMPLTVAASAKLAQLLAQLIPLSHLAPTPANTNHRIASLHHQSAAYCRQHNLDAKLLPTARAKSWPEHINYAGLVLRVMDLSPTLRDILNDIHESEYFQTALDSEPKKSTAYSSSYNQLVLANSGTKQFLQLSVIYSQHPQSLSTMLRSDTVMDQVLDLDISPDLTSAVLKESTPFGLVYHSDTLDRDRCVQREKEHGKAREEPALPLSVPSPRPIPQQPSPFPVSSPLLPPQTFSPHLAPAAWSRSPTPPSLTLDSSAFCSYCDQELPFSPSSTLTAMEEKLSMARPSHGPTLSRTIPTTDLFLSSR</sequence>
<feature type="region of interest" description="Disordered" evidence="1">
    <location>
        <begin position="334"/>
        <end position="369"/>
    </location>
</feature>
<evidence type="ECO:0000313" key="2">
    <source>
        <dbReference type="EMBL" id="KAJ7323509.1"/>
    </source>
</evidence>
<protein>
    <submittedName>
        <fullName evidence="2">Uncharacterized protein</fullName>
    </submittedName>
</protein>
<evidence type="ECO:0000256" key="1">
    <source>
        <dbReference type="SAM" id="MobiDB-lite"/>
    </source>
</evidence>
<name>A0AAD6ZHR5_9AGAR</name>
<reference evidence="2" key="1">
    <citation type="submission" date="2023-03" db="EMBL/GenBank/DDBJ databases">
        <title>Massive genome expansion in bonnet fungi (Mycena s.s.) driven by repeated elements and novel gene families across ecological guilds.</title>
        <authorList>
            <consortium name="Lawrence Berkeley National Laboratory"/>
            <person name="Harder C.B."/>
            <person name="Miyauchi S."/>
            <person name="Viragh M."/>
            <person name="Kuo A."/>
            <person name="Thoen E."/>
            <person name="Andreopoulos B."/>
            <person name="Lu D."/>
            <person name="Skrede I."/>
            <person name="Drula E."/>
            <person name="Henrissat B."/>
            <person name="Morin E."/>
            <person name="Kohler A."/>
            <person name="Barry K."/>
            <person name="LaButti K."/>
            <person name="Morin E."/>
            <person name="Salamov A."/>
            <person name="Lipzen A."/>
            <person name="Mereny Z."/>
            <person name="Hegedus B."/>
            <person name="Baldrian P."/>
            <person name="Stursova M."/>
            <person name="Weitz H."/>
            <person name="Taylor A."/>
            <person name="Grigoriev I.V."/>
            <person name="Nagy L.G."/>
            <person name="Martin F."/>
            <person name="Kauserud H."/>
        </authorList>
    </citation>
    <scope>NUCLEOTIDE SEQUENCE</scope>
    <source>
        <strain evidence="2">CBHHK002</strain>
    </source>
</reference>
<feature type="compositionally biased region" description="Pro residues" evidence="1">
    <location>
        <begin position="923"/>
        <end position="937"/>
    </location>
</feature>
<dbReference type="PANTHER" id="PTHR24216">
    <property type="entry name" value="PAXILLIN-RELATED"/>
    <property type="match status" value="1"/>
</dbReference>
<keyword evidence="3" id="KW-1185">Reference proteome</keyword>
<organism evidence="2 3">
    <name type="scientific">Mycena albidolilacea</name>
    <dbReference type="NCBI Taxonomy" id="1033008"/>
    <lineage>
        <taxon>Eukaryota</taxon>
        <taxon>Fungi</taxon>
        <taxon>Dikarya</taxon>
        <taxon>Basidiomycota</taxon>
        <taxon>Agaricomycotina</taxon>
        <taxon>Agaricomycetes</taxon>
        <taxon>Agaricomycetidae</taxon>
        <taxon>Agaricales</taxon>
        <taxon>Marasmiineae</taxon>
        <taxon>Mycenaceae</taxon>
        <taxon>Mycena</taxon>
    </lineage>
</organism>
<feature type="region of interest" description="Disordered" evidence="1">
    <location>
        <begin position="473"/>
        <end position="496"/>
    </location>
</feature>
<accession>A0AAD6ZHR5</accession>
<evidence type="ECO:0000313" key="3">
    <source>
        <dbReference type="Proteomes" id="UP001218218"/>
    </source>
</evidence>
<feature type="region of interest" description="Disordered" evidence="1">
    <location>
        <begin position="999"/>
        <end position="1021"/>
    </location>
</feature>
<feature type="compositionally biased region" description="Basic and acidic residues" evidence="1">
    <location>
        <begin position="905"/>
        <end position="917"/>
    </location>
</feature>